<gene>
    <name evidence="2" type="ORF">Airi01_067110</name>
</gene>
<organism evidence="2 3">
    <name type="scientific">Actinoallomurus iriomotensis</name>
    <dbReference type="NCBI Taxonomy" id="478107"/>
    <lineage>
        <taxon>Bacteria</taxon>
        <taxon>Bacillati</taxon>
        <taxon>Actinomycetota</taxon>
        <taxon>Actinomycetes</taxon>
        <taxon>Streptosporangiales</taxon>
        <taxon>Thermomonosporaceae</taxon>
        <taxon>Actinoallomurus</taxon>
    </lineage>
</organism>
<dbReference type="RefSeq" id="WP_285629274.1">
    <property type="nucleotide sequence ID" value="NZ_BSTJ01000009.1"/>
</dbReference>
<evidence type="ECO:0000313" key="2">
    <source>
        <dbReference type="EMBL" id="GLY78444.1"/>
    </source>
</evidence>
<reference evidence="2" key="1">
    <citation type="submission" date="2023-03" db="EMBL/GenBank/DDBJ databases">
        <title>Actinoallomurus iriomotensis NBRC 103681.</title>
        <authorList>
            <person name="Ichikawa N."/>
            <person name="Sato H."/>
            <person name="Tonouchi N."/>
        </authorList>
    </citation>
    <scope>NUCLEOTIDE SEQUENCE</scope>
    <source>
        <strain evidence="2">NBRC 103681</strain>
    </source>
</reference>
<comment type="caution">
    <text evidence="2">The sequence shown here is derived from an EMBL/GenBank/DDBJ whole genome shotgun (WGS) entry which is preliminary data.</text>
</comment>
<evidence type="ECO:0000313" key="3">
    <source>
        <dbReference type="Proteomes" id="UP001165135"/>
    </source>
</evidence>
<proteinExistence type="predicted"/>
<name>A0A9W6VSU0_9ACTN</name>
<protein>
    <submittedName>
        <fullName evidence="2">Uncharacterized protein</fullName>
    </submittedName>
</protein>
<dbReference type="AlphaFoldDB" id="A0A9W6VSU0"/>
<dbReference type="EMBL" id="BSTJ01000009">
    <property type="protein sequence ID" value="GLY78444.1"/>
    <property type="molecule type" value="Genomic_DNA"/>
</dbReference>
<dbReference type="Proteomes" id="UP001165135">
    <property type="component" value="Unassembled WGS sequence"/>
</dbReference>
<evidence type="ECO:0000256" key="1">
    <source>
        <dbReference type="SAM" id="MobiDB-lite"/>
    </source>
</evidence>
<sequence>MAVRCEGVLGRAVYREVEKYFKLPREDSPMGRPRGPDEGDLSCDDAIHADELVAKAEAALASDERCSADDRAARLRGDQRLVEAILAQGLQCQLHRDLENALVEYAIPILKHLIATGEITSRCWRLGRPIESFRTYISELSEREREEFAVDMAGEAVSIFNRRVFEDRRWTAEGGAALTTYFVNACVGQFPSLFRTWCRRHRRDVLFGLEFDSNSVSKLSDPESGAVMHDEALRALVDISDNRLREVVAWRAMGYSHDAASMLAGITAKAAEGRLRRHRQRVQGRSVSGNGDVSGEGRPA</sequence>
<accession>A0A9W6VSU0</accession>
<feature type="region of interest" description="Disordered" evidence="1">
    <location>
        <begin position="274"/>
        <end position="300"/>
    </location>
</feature>